<dbReference type="PANTHER" id="PTHR42686:SF1">
    <property type="entry name" value="GH17980P-RELATED"/>
    <property type="match status" value="1"/>
</dbReference>
<feature type="domain" description="NADP-dependent oxidoreductase" evidence="1">
    <location>
        <begin position="19"/>
        <end position="331"/>
    </location>
</feature>
<reference evidence="2 3" key="1">
    <citation type="submission" date="2020-07" db="EMBL/GenBank/DDBJ databases">
        <title>Bradyrhizobium diversity isolated from nodules of indigenous legumes of Western Australia.</title>
        <authorList>
            <person name="Klepa M.S."/>
        </authorList>
    </citation>
    <scope>NUCLEOTIDE SEQUENCE [LARGE SCALE GENOMIC DNA]</scope>
    <source>
        <strain evidence="2 3">CNPSo 4010</strain>
    </source>
</reference>
<dbReference type="InterPro" id="IPR036812">
    <property type="entry name" value="NAD(P)_OxRdtase_dom_sf"/>
</dbReference>
<dbReference type="Pfam" id="PF00248">
    <property type="entry name" value="Aldo_ket_red"/>
    <property type="match status" value="1"/>
</dbReference>
<accession>A0ABS0PPE1</accession>
<organism evidence="2 3">
    <name type="scientific">Bradyrhizobium agreste</name>
    <dbReference type="NCBI Taxonomy" id="2751811"/>
    <lineage>
        <taxon>Bacteria</taxon>
        <taxon>Pseudomonadati</taxon>
        <taxon>Pseudomonadota</taxon>
        <taxon>Alphaproteobacteria</taxon>
        <taxon>Hyphomicrobiales</taxon>
        <taxon>Nitrobacteraceae</taxon>
        <taxon>Bradyrhizobium</taxon>
    </lineage>
</organism>
<evidence type="ECO:0000259" key="1">
    <source>
        <dbReference type="Pfam" id="PF00248"/>
    </source>
</evidence>
<dbReference type="PANTHER" id="PTHR42686">
    <property type="entry name" value="GH17980P-RELATED"/>
    <property type="match status" value="1"/>
</dbReference>
<comment type="caution">
    <text evidence="2">The sequence shown here is derived from an EMBL/GenBank/DDBJ whole genome shotgun (WGS) entry which is preliminary data.</text>
</comment>
<proteinExistence type="predicted"/>
<name>A0ABS0PPE1_9BRAD</name>
<dbReference type="InterPro" id="IPR020471">
    <property type="entry name" value="AKR"/>
</dbReference>
<dbReference type="Gene3D" id="3.20.20.100">
    <property type="entry name" value="NADP-dependent oxidoreductase domain"/>
    <property type="match status" value="1"/>
</dbReference>
<dbReference type="RefSeq" id="WP_197960316.1">
    <property type="nucleotide sequence ID" value="NZ_JACCHP010000008.1"/>
</dbReference>
<dbReference type="EMBL" id="JACCHP010000008">
    <property type="protein sequence ID" value="MBH5399038.1"/>
    <property type="molecule type" value="Genomic_DNA"/>
</dbReference>
<dbReference type="InterPro" id="IPR023210">
    <property type="entry name" value="NADP_OxRdtase_dom"/>
</dbReference>
<sequence length="354" mass="38218">MAALQKKALPNGCLSLTSLGLGTSPLGGCGVPVSFETFEAVILKAYEQGVRYFDVAPLYGLGKSEHFLGHVLRVHGLRAEVVVSTKAGRLLKPASRSKRAESLYGINWIDPLPFVDEYDYSYDGIMRSFEDSQQRLGLDHIDILFLHDVSGVWHQDKYPLYLGQLRNSGYRACDELRRSGAVKAIGLGVNETASVLEVAAEFDLDCSLVAGRYTLLNHAPLTDFFPEAQRRGIGIIAGGVYNSGILAEGSRGNALTRTYDYQAAPEAIVRRVKALEAVCERHAVVLANAASQFVYAHPAVTSVVQGALTTAHVTQNVASISAPIPQAFWMDLKTEGLIPSEAPLPEQSSLAVSG</sequence>
<evidence type="ECO:0000313" key="2">
    <source>
        <dbReference type="EMBL" id="MBH5399038.1"/>
    </source>
</evidence>
<dbReference type="Proteomes" id="UP000807370">
    <property type="component" value="Unassembled WGS sequence"/>
</dbReference>
<gene>
    <name evidence="2" type="ORF">HZZ13_14825</name>
</gene>
<dbReference type="SUPFAM" id="SSF51430">
    <property type="entry name" value="NAD(P)-linked oxidoreductase"/>
    <property type="match status" value="1"/>
</dbReference>
<keyword evidence="3" id="KW-1185">Reference proteome</keyword>
<evidence type="ECO:0000313" key="3">
    <source>
        <dbReference type="Proteomes" id="UP000807370"/>
    </source>
</evidence>
<protein>
    <submittedName>
        <fullName evidence="2">Aldo/keto reductase</fullName>
    </submittedName>
</protein>